<feature type="region of interest" description="Disordered" evidence="1">
    <location>
        <begin position="1"/>
        <end position="54"/>
    </location>
</feature>
<sequence length="108" mass="11545">MSELELAAADVWATGVSPEHGAGAADPRPGPKRQRRNHRRRRTDGPPHPGGRRALARLPVNLCADSETGDATRRKRVVDFTLAASGGQPAQPVGVVHTRVGVIFSRVL</sequence>
<feature type="compositionally biased region" description="Basic residues" evidence="1">
    <location>
        <begin position="30"/>
        <end position="42"/>
    </location>
</feature>
<protein>
    <submittedName>
        <fullName evidence="2">Uncharacterized protein</fullName>
    </submittedName>
</protein>
<accession>A0A655JEK4</accession>
<dbReference type="AlphaFoldDB" id="A0A655JEK4"/>
<reference evidence="2 3" key="1">
    <citation type="submission" date="2015-03" db="EMBL/GenBank/DDBJ databases">
        <authorList>
            <consortium name="Pathogen Informatics"/>
        </authorList>
    </citation>
    <scope>NUCLEOTIDE SEQUENCE [LARGE SCALE GENOMIC DNA]</scope>
    <source>
        <strain evidence="2 3">G09801536</strain>
    </source>
</reference>
<dbReference type="Proteomes" id="UP000045842">
    <property type="component" value="Unassembled WGS sequence"/>
</dbReference>
<dbReference type="EMBL" id="CSAD01001054">
    <property type="protein sequence ID" value="COW80303.1"/>
    <property type="molecule type" value="Genomic_DNA"/>
</dbReference>
<gene>
    <name evidence="2" type="ORF">ERS007679_04330</name>
</gene>
<name>A0A655JEK4_MYCTX</name>
<evidence type="ECO:0000313" key="2">
    <source>
        <dbReference type="EMBL" id="COW80303.1"/>
    </source>
</evidence>
<proteinExistence type="predicted"/>
<evidence type="ECO:0000256" key="1">
    <source>
        <dbReference type="SAM" id="MobiDB-lite"/>
    </source>
</evidence>
<organism evidence="2 3">
    <name type="scientific">Mycobacterium tuberculosis</name>
    <dbReference type="NCBI Taxonomy" id="1773"/>
    <lineage>
        <taxon>Bacteria</taxon>
        <taxon>Bacillati</taxon>
        <taxon>Actinomycetota</taxon>
        <taxon>Actinomycetes</taxon>
        <taxon>Mycobacteriales</taxon>
        <taxon>Mycobacteriaceae</taxon>
        <taxon>Mycobacterium</taxon>
        <taxon>Mycobacterium tuberculosis complex</taxon>
    </lineage>
</organism>
<evidence type="ECO:0000313" key="3">
    <source>
        <dbReference type="Proteomes" id="UP000045842"/>
    </source>
</evidence>